<proteinExistence type="predicted"/>
<feature type="compositionally biased region" description="Basic and acidic residues" evidence="1">
    <location>
        <begin position="67"/>
        <end position="89"/>
    </location>
</feature>
<feature type="region of interest" description="Disordered" evidence="1">
    <location>
        <begin position="24"/>
        <end position="89"/>
    </location>
</feature>
<feature type="compositionally biased region" description="Polar residues" evidence="1">
    <location>
        <begin position="48"/>
        <end position="66"/>
    </location>
</feature>
<gene>
    <name evidence="2" type="ORF">E3N88_37165</name>
</gene>
<dbReference type="AlphaFoldDB" id="A0A5N6M5T8"/>
<dbReference type="Proteomes" id="UP000326396">
    <property type="component" value="Linkage Group LG7"/>
</dbReference>
<protein>
    <submittedName>
        <fullName evidence="2">Uncharacterized protein</fullName>
    </submittedName>
</protein>
<name>A0A5N6M5T8_9ASTR</name>
<accession>A0A5N6M5T8</accession>
<sequence length="89" mass="10101">MCMMELMAVVVADEEEEAIRRLVEEGRRDGRKRKKEGLKQTGGRLSVGQMSGNINQSERPAAQSTKDPAKDVPEMNDDRREGGRKLTWR</sequence>
<reference evidence="2 3" key="1">
    <citation type="submission" date="2019-05" db="EMBL/GenBank/DDBJ databases">
        <title>Mikania micrantha, genome provides insights into the molecular mechanism of rapid growth.</title>
        <authorList>
            <person name="Liu B."/>
        </authorList>
    </citation>
    <scope>NUCLEOTIDE SEQUENCE [LARGE SCALE GENOMIC DNA]</scope>
    <source>
        <strain evidence="2">NLD-2019</strain>
        <tissue evidence="2">Leaf</tissue>
    </source>
</reference>
<comment type="caution">
    <text evidence="2">The sequence shown here is derived from an EMBL/GenBank/DDBJ whole genome shotgun (WGS) entry which is preliminary data.</text>
</comment>
<evidence type="ECO:0000313" key="2">
    <source>
        <dbReference type="EMBL" id="KAD3069285.1"/>
    </source>
</evidence>
<keyword evidence="3" id="KW-1185">Reference proteome</keyword>
<evidence type="ECO:0000313" key="3">
    <source>
        <dbReference type="Proteomes" id="UP000326396"/>
    </source>
</evidence>
<dbReference type="EMBL" id="SZYD01000017">
    <property type="protein sequence ID" value="KAD3069285.1"/>
    <property type="molecule type" value="Genomic_DNA"/>
</dbReference>
<evidence type="ECO:0000256" key="1">
    <source>
        <dbReference type="SAM" id="MobiDB-lite"/>
    </source>
</evidence>
<organism evidence="2 3">
    <name type="scientific">Mikania micrantha</name>
    <name type="common">bitter vine</name>
    <dbReference type="NCBI Taxonomy" id="192012"/>
    <lineage>
        <taxon>Eukaryota</taxon>
        <taxon>Viridiplantae</taxon>
        <taxon>Streptophyta</taxon>
        <taxon>Embryophyta</taxon>
        <taxon>Tracheophyta</taxon>
        <taxon>Spermatophyta</taxon>
        <taxon>Magnoliopsida</taxon>
        <taxon>eudicotyledons</taxon>
        <taxon>Gunneridae</taxon>
        <taxon>Pentapetalae</taxon>
        <taxon>asterids</taxon>
        <taxon>campanulids</taxon>
        <taxon>Asterales</taxon>
        <taxon>Asteraceae</taxon>
        <taxon>Asteroideae</taxon>
        <taxon>Heliantheae alliance</taxon>
        <taxon>Eupatorieae</taxon>
        <taxon>Mikania</taxon>
    </lineage>
</organism>